<keyword evidence="2" id="KW-1185">Reference proteome</keyword>
<evidence type="ECO:0000313" key="2">
    <source>
        <dbReference type="Proteomes" id="UP001162992"/>
    </source>
</evidence>
<name>A0ACC2DLQ6_DIPCM</name>
<accession>A0ACC2DLQ6</accession>
<dbReference type="EMBL" id="CM055096">
    <property type="protein sequence ID" value="KAJ7555050.1"/>
    <property type="molecule type" value="Genomic_DNA"/>
</dbReference>
<evidence type="ECO:0000313" key="1">
    <source>
        <dbReference type="EMBL" id="KAJ7555050.1"/>
    </source>
</evidence>
<gene>
    <name evidence="1" type="ORF">O6H91_05G020000</name>
</gene>
<sequence length="183" mass="20695">MPEVQTIVMKVGMHCDGCARKVRKILTHMAGVEELKVDYPGQRVTVKGTIDPKKVVHKVSKAGKAVEILEIIAEPPKPAEDAGAEPPKEAPPPEVKTIILRVMMHCEGCARKVKDVLRKIPDHIEKENIQVWRLENKVLEILEEDHGLDPCFHHQHQEGVSMMKKKKSRKKPRRSTCLKAKET</sequence>
<comment type="caution">
    <text evidence="1">The sequence shown here is derived from an EMBL/GenBank/DDBJ whole genome shotgun (WGS) entry which is preliminary data.</text>
</comment>
<proteinExistence type="predicted"/>
<protein>
    <submittedName>
        <fullName evidence="1">Uncharacterized protein</fullName>
    </submittedName>
</protein>
<organism evidence="1 2">
    <name type="scientific">Diphasiastrum complanatum</name>
    <name type="common">Issler's clubmoss</name>
    <name type="synonym">Lycopodium complanatum</name>
    <dbReference type="NCBI Taxonomy" id="34168"/>
    <lineage>
        <taxon>Eukaryota</taxon>
        <taxon>Viridiplantae</taxon>
        <taxon>Streptophyta</taxon>
        <taxon>Embryophyta</taxon>
        <taxon>Tracheophyta</taxon>
        <taxon>Lycopodiopsida</taxon>
        <taxon>Lycopodiales</taxon>
        <taxon>Lycopodiaceae</taxon>
        <taxon>Lycopodioideae</taxon>
        <taxon>Diphasiastrum</taxon>
    </lineage>
</organism>
<reference evidence="2" key="1">
    <citation type="journal article" date="2024" name="Proc. Natl. Acad. Sci. U.S.A.">
        <title>Extraordinary preservation of gene collinearity over three hundred million years revealed in homosporous lycophytes.</title>
        <authorList>
            <person name="Li C."/>
            <person name="Wickell D."/>
            <person name="Kuo L.Y."/>
            <person name="Chen X."/>
            <person name="Nie B."/>
            <person name="Liao X."/>
            <person name="Peng D."/>
            <person name="Ji J."/>
            <person name="Jenkins J."/>
            <person name="Williams M."/>
            <person name="Shu S."/>
            <person name="Plott C."/>
            <person name="Barry K."/>
            <person name="Rajasekar S."/>
            <person name="Grimwood J."/>
            <person name="Han X."/>
            <person name="Sun S."/>
            <person name="Hou Z."/>
            <person name="He W."/>
            <person name="Dai G."/>
            <person name="Sun C."/>
            <person name="Schmutz J."/>
            <person name="Leebens-Mack J.H."/>
            <person name="Li F.W."/>
            <person name="Wang L."/>
        </authorList>
    </citation>
    <scope>NUCLEOTIDE SEQUENCE [LARGE SCALE GENOMIC DNA]</scope>
    <source>
        <strain evidence="2">cv. PW_Plant_1</strain>
    </source>
</reference>
<dbReference type="Proteomes" id="UP001162992">
    <property type="component" value="Chromosome 5"/>
</dbReference>